<dbReference type="GeneID" id="78087312"/>
<feature type="domain" description="Enoyl reductase (ER)" evidence="2">
    <location>
        <begin position="10"/>
        <end position="324"/>
    </location>
</feature>
<dbReference type="GO" id="GO:0003960">
    <property type="term" value="F:quinone reductase (NADPH) activity"/>
    <property type="evidence" value="ECO:0007669"/>
    <property type="project" value="TreeGrafter"/>
</dbReference>
<organism evidence="3 4">
    <name type="scientific">Bilophila wadsworthia (strain 3_1_6)</name>
    <dbReference type="NCBI Taxonomy" id="563192"/>
    <lineage>
        <taxon>Bacteria</taxon>
        <taxon>Pseudomonadati</taxon>
        <taxon>Thermodesulfobacteriota</taxon>
        <taxon>Desulfovibrionia</taxon>
        <taxon>Desulfovibrionales</taxon>
        <taxon>Desulfovibrionaceae</taxon>
        <taxon>Bilophila</taxon>
    </lineage>
</organism>
<dbReference type="PANTHER" id="PTHR44154">
    <property type="entry name" value="QUINONE OXIDOREDUCTASE"/>
    <property type="match status" value="1"/>
</dbReference>
<dbReference type="RefSeq" id="WP_005026998.1">
    <property type="nucleotide sequence ID" value="NZ_KE150240.1"/>
</dbReference>
<dbReference type="HOGENOM" id="CLU_026673_3_1_7"/>
<dbReference type="SUPFAM" id="SSF51735">
    <property type="entry name" value="NAD(P)-binding Rossmann-fold domains"/>
    <property type="match status" value="1"/>
</dbReference>
<reference evidence="3 4" key="2">
    <citation type="submission" date="2013-04" db="EMBL/GenBank/DDBJ databases">
        <title>The Genome Sequence of Bilophila wadsworthia 3_1_6.</title>
        <authorList>
            <consortium name="The Broad Institute Genomics Platform"/>
            <person name="Earl A."/>
            <person name="Ward D."/>
            <person name="Feldgarden M."/>
            <person name="Gevers D."/>
            <person name="Sibley C."/>
            <person name="Strauss J."/>
            <person name="Allen-Vercoe E."/>
            <person name="Walker B."/>
            <person name="Young S."/>
            <person name="Zeng Q."/>
            <person name="Gargeya S."/>
            <person name="Fitzgerald M."/>
            <person name="Haas B."/>
            <person name="Abouelleil A."/>
            <person name="Allen A.W."/>
            <person name="Alvarado L."/>
            <person name="Arachchi H.M."/>
            <person name="Berlin A.M."/>
            <person name="Chapman S.B."/>
            <person name="Gainer-Dewar J."/>
            <person name="Goldberg J."/>
            <person name="Griggs A."/>
            <person name="Gujja S."/>
            <person name="Hansen M."/>
            <person name="Howarth C."/>
            <person name="Imamovic A."/>
            <person name="Ireland A."/>
            <person name="Larimer J."/>
            <person name="McCowan C."/>
            <person name="Murphy C."/>
            <person name="Pearson M."/>
            <person name="Poon T.W."/>
            <person name="Priest M."/>
            <person name="Roberts A."/>
            <person name="Saif S."/>
            <person name="Shea T."/>
            <person name="Sisk P."/>
            <person name="Sykes S."/>
            <person name="Wortman J."/>
            <person name="Nusbaum C."/>
            <person name="Birren B."/>
        </authorList>
    </citation>
    <scope>NUCLEOTIDE SEQUENCE [LARGE SCALE GENOMIC DNA]</scope>
    <source>
        <strain evidence="3 4">3_1_6</strain>
    </source>
</reference>
<dbReference type="InterPro" id="IPR013154">
    <property type="entry name" value="ADH-like_N"/>
</dbReference>
<keyword evidence="1" id="KW-0521">NADP</keyword>
<accession>E5Y601</accession>
<dbReference type="GO" id="GO:0070402">
    <property type="term" value="F:NADPH binding"/>
    <property type="evidence" value="ECO:0007669"/>
    <property type="project" value="TreeGrafter"/>
</dbReference>
<dbReference type="InterPro" id="IPR036291">
    <property type="entry name" value="NAD(P)-bd_dom_sf"/>
</dbReference>
<dbReference type="InterPro" id="IPR011032">
    <property type="entry name" value="GroES-like_sf"/>
</dbReference>
<evidence type="ECO:0000313" key="3">
    <source>
        <dbReference type="EMBL" id="EFV44548.1"/>
    </source>
</evidence>
<dbReference type="OrthoDB" id="9808651at2"/>
<keyword evidence="4" id="KW-1185">Reference proteome</keyword>
<dbReference type="GO" id="GO:0005829">
    <property type="term" value="C:cytosol"/>
    <property type="evidence" value="ECO:0007669"/>
    <property type="project" value="TreeGrafter"/>
</dbReference>
<dbReference type="InterPro" id="IPR051603">
    <property type="entry name" value="Zinc-ADH_QOR/CCCR"/>
</dbReference>
<proteinExistence type="predicted"/>
<evidence type="ECO:0000313" key="4">
    <source>
        <dbReference type="Proteomes" id="UP000006034"/>
    </source>
</evidence>
<dbReference type="InterPro" id="IPR013149">
    <property type="entry name" value="ADH-like_C"/>
</dbReference>
<protein>
    <submittedName>
        <fullName evidence="3">NADPH2:quinone reductase</fullName>
    </submittedName>
</protein>
<dbReference type="Pfam" id="PF08240">
    <property type="entry name" value="ADH_N"/>
    <property type="match status" value="1"/>
</dbReference>
<dbReference type="STRING" id="563192.HMPREF0179_01614"/>
<dbReference type="SMART" id="SM00829">
    <property type="entry name" value="PKS_ER"/>
    <property type="match status" value="1"/>
</dbReference>
<dbReference type="InterPro" id="IPR020843">
    <property type="entry name" value="ER"/>
</dbReference>
<dbReference type="GO" id="GO:0003730">
    <property type="term" value="F:mRNA 3'-UTR binding"/>
    <property type="evidence" value="ECO:0007669"/>
    <property type="project" value="TreeGrafter"/>
</dbReference>
<comment type="caution">
    <text evidence="3">The sequence shown here is derived from an EMBL/GenBank/DDBJ whole genome shotgun (WGS) entry which is preliminary data.</text>
</comment>
<dbReference type="SUPFAM" id="SSF50129">
    <property type="entry name" value="GroES-like"/>
    <property type="match status" value="1"/>
</dbReference>
<evidence type="ECO:0000259" key="2">
    <source>
        <dbReference type="SMART" id="SM00829"/>
    </source>
</evidence>
<name>E5Y601_BILW3</name>
<evidence type="ECO:0000256" key="1">
    <source>
        <dbReference type="ARBA" id="ARBA00022857"/>
    </source>
</evidence>
<dbReference type="AlphaFoldDB" id="E5Y601"/>
<reference evidence="3 4" key="1">
    <citation type="submission" date="2010-10" db="EMBL/GenBank/DDBJ databases">
        <authorList>
            <consortium name="The Broad Institute Genome Sequencing Platform"/>
            <person name="Ward D."/>
            <person name="Earl A."/>
            <person name="Feldgarden M."/>
            <person name="Young S.K."/>
            <person name="Gargeya S."/>
            <person name="Zeng Q."/>
            <person name="Alvarado L."/>
            <person name="Berlin A."/>
            <person name="Bochicchio J."/>
            <person name="Chapman S.B."/>
            <person name="Chen Z."/>
            <person name="Freedman E."/>
            <person name="Gellesch M."/>
            <person name="Goldberg J."/>
            <person name="Griggs A."/>
            <person name="Gujja S."/>
            <person name="Heilman E."/>
            <person name="Heiman D."/>
            <person name="Howarth C."/>
            <person name="Mehta T."/>
            <person name="Neiman D."/>
            <person name="Pearson M."/>
            <person name="Roberts A."/>
            <person name="Saif S."/>
            <person name="Shea T."/>
            <person name="Shenoy N."/>
            <person name="Sisk P."/>
            <person name="Stolte C."/>
            <person name="Sykes S."/>
            <person name="White J."/>
            <person name="Yandava C."/>
            <person name="Allen-Vercoe E."/>
            <person name="Sibley C."/>
            <person name="Ambrose C.E."/>
            <person name="Strauss J."/>
            <person name="Daigneault M."/>
            <person name="Haas B."/>
            <person name="Nusbaum C."/>
            <person name="Birren B."/>
        </authorList>
    </citation>
    <scope>NUCLEOTIDE SEQUENCE [LARGE SCALE GENOMIC DNA]</scope>
    <source>
        <strain evidence="3 4">3_1_6</strain>
    </source>
</reference>
<dbReference type="CDD" id="cd08253">
    <property type="entry name" value="zeta_crystallin"/>
    <property type="match status" value="1"/>
</dbReference>
<dbReference type="PANTHER" id="PTHR44154:SF1">
    <property type="entry name" value="QUINONE OXIDOREDUCTASE"/>
    <property type="match status" value="1"/>
</dbReference>
<gene>
    <name evidence="3" type="ORF">HMPREF0179_01614</name>
</gene>
<sequence>MRAIVMTAFGGPEVLRLTDIPEPEPEHGQIRVRLYAAGVNPAEAYIRTGQYAFFKPTLPYTPGFDGAGVVDKVGEGVQGSKPGDRVFVTALTARRNTGTYAEKVVCDAEAVHLLPDAVTLEQGAAVGFPGMAAYRALFQCAGLKPAERILIHGASGGVGTVAVQLARACGAFVIGTAGSPASMELVRSIGAHIVLDHTQPGYLDTLAALTDGVGPDVILEMLADKNLENDMRMIAKHGRIVVIGSRGSLEMTPRLLMAKESAVMGMAIWHSAPEEARMAEAAVAAALRSGALRPVLGDILPLEKAAQAHEDIIARGGKPGKMLLRIE</sequence>
<dbReference type="Gene3D" id="3.90.180.10">
    <property type="entry name" value="Medium-chain alcohol dehydrogenases, catalytic domain"/>
    <property type="match status" value="1"/>
</dbReference>
<dbReference type="EMBL" id="ADCP02000003">
    <property type="protein sequence ID" value="EFV44548.1"/>
    <property type="molecule type" value="Genomic_DNA"/>
</dbReference>
<dbReference type="Gene3D" id="3.40.50.720">
    <property type="entry name" value="NAD(P)-binding Rossmann-like Domain"/>
    <property type="match status" value="1"/>
</dbReference>
<dbReference type="eggNOG" id="COG0604">
    <property type="taxonomic scope" value="Bacteria"/>
</dbReference>
<dbReference type="FunFam" id="3.40.50.720:FF:000244">
    <property type="entry name" value="quinone oxidoreductase"/>
    <property type="match status" value="1"/>
</dbReference>
<dbReference type="Proteomes" id="UP000006034">
    <property type="component" value="Unassembled WGS sequence"/>
</dbReference>
<dbReference type="Pfam" id="PF00107">
    <property type="entry name" value="ADH_zinc_N"/>
    <property type="match status" value="1"/>
</dbReference>